<keyword evidence="3" id="KW-1185">Reference proteome</keyword>
<feature type="signal peptide" evidence="1">
    <location>
        <begin position="1"/>
        <end position="21"/>
    </location>
</feature>
<accession>A0A2P7QKD1</accession>
<dbReference type="Proteomes" id="UP000241167">
    <property type="component" value="Unassembled WGS sequence"/>
</dbReference>
<evidence type="ECO:0008006" key="4">
    <source>
        <dbReference type="Google" id="ProtNLM"/>
    </source>
</evidence>
<reference evidence="2 3" key="1">
    <citation type="submission" date="2018-03" db="EMBL/GenBank/DDBJ databases">
        <title>The draft genome of Sphingosinicella sp. GL-C-18.</title>
        <authorList>
            <person name="Liu L."/>
            <person name="Li L."/>
            <person name="Liang L."/>
            <person name="Zhang X."/>
            <person name="Wang T."/>
        </authorList>
    </citation>
    <scope>NUCLEOTIDE SEQUENCE [LARGE SCALE GENOMIC DNA]</scope>
    <source>
        <strain evidence="2 3">GL-C-18</strain>
    </source>
</reference>
<organism evidence="2 3">
    <name type="scientific">Allosphingosinicella deserti</name>
    <dbReference type="NCBI Taxonomy" id="2116704"/>
    <lineage>
        <taxon>Bacteria</taxon>
        <taxon>Pseudomonadati</taxon>
        <taxon>Pseudomonadota</taxon>
        <taxon>Alphaproteobacteria</taxon>
        <taxon>Sphingomonadales</taxon>
        <taxon>Sphingomonadaceae</taxon>
        <taxon>Allosphingosinicella</taxon>
    </lineage>
</organism>
<sequence length="153" mass="15539">MKTFVAAACLAALGTSAPAQAPRPVLTYDSAARMRDGCLAFARENKLSVAIAVHDEAGRLLTFARMDEASTAVSDIASWKSRSAATYGYPSADTARWNVPTAPGIATAGGGLPVFTADGRPLGAIGVSGSPTESDIACAEAGIRAAGLRATRP</sequence>
<proteinExistence type="predicted"/>
<dbReference type="PANTHER" id="PTHR34309">
    <property type="entry name" value="SLR1406 PROTEIN"/>
    <property type="match status" value="1"/>
</dbReference>
<dbReference type="InterPro" id="IPR052517">
    <property type="entry name" value="GlcG_carb_metab_protein"/>
</dbReference>
<dbReference type="SUPFAM" id="SSF143744">
    <property type="entry name" value="GlcG-like"/>
    <property type="match status" value="1"/>
</dbReference>
<evidence type="ECO:0000313" key="2">
    <source>
        <dbReference type="EMBL" id="PSJ38402.1"/>
    </source>
</evidence>
<dbReference type="EMBL" id="PXYI01000006">
    <property type="protein sequence ID" value="PSJ38402.1"/>
    <property type="molecule type" value="Genomic_DNA"/>
</dbReference>
<gene>
    <name evidence="2" type="ORF">C7I55_18325</name>
</gene>
<dbReference type="Gene3D" id="3.30.450.150">
    <property type="entry name" value="Haem-degrading domain"/>
    <property type="match status" value="1"/>
</dbReference>
<name>A0A2P7QKD1_9SPHN</name>
<dbReference type="Pfam" id="PF03928">
    <property type="entry name" value="HbpS-like"/>
    <property type="match status" value="1"/>
</dbReference>
<dbReference type="OrthoDB" id="5988518at2"/>
<feature type="chain" id="PRO_5015139020" description="Heme-binding protein" evidence="1">
    <location>
        <begin position="22"/>
        <end position="153"/>
    </location>
</feature>
<dbReference type="InterPro" id="IPR005624">
    <property type="entry name" value="PduO/GlcC-like"/>
</dbReference>
<evidence type="ECO:0000256" key="1">
    <source>
        <dbReference type="SAM" id="SignalP"/>
    </source>
</evidence>
<protein>
    <recommendedName>
        <fullName evidence="4">Heme-binding protein</fullName>
    </recommendedName>
</protein>
<evidence type="ECO:0000313" key="3">
    <source>
        <dbReference type="Proteomes" id="UP000241167"/>
    </source>
</evidence>
<keyword evidence="1" id="KW-0732">Signal</keyword>
<dbReference type="InterPro" id="IPR038084">
    <property type="entry name" value="PduO/GlcC-like_sf"/>
</dbReference>
<dbReference type="AlphaFoldDB" id="A0A2P7QKD1"/>
<dbReference type="RefSeq" id="WP_106514471.1">
    <property type="nucleotide sequence ID" value="NZ_PXYI01000006.1"/>
</dbReference>
<comment type="caution">
    <text evidence="2">The sequence shown here is derived from an EMBL/GenBank/DDBJ whole genome shotgun (WGS) entry which is preliminary data.</text>
</comment>
<dbReference type="PANTHER" id="PTHR34309:SF10">
    <property type="entry name" value="SLR1406 PROTEIN"/>
    <property type="match status" value="1"/>
</dbReference>